<dbReference type="STRING" id="1440763.BJI69_10610"/>
<keyword evidence="2" id="KW-1185">Reference proteome</keyword>
<dbReference type="Pfam" id="PF10882">
    <property type="entry name" value="bPH_5"/>
    <property type="match status" value="1"/>
</dbReference>
<evidence type="ECO:0000313" key="2">
    <source>
        <dbReference type="Proteomes" id="UP000182987"/>
    </source>
</evidence>
<evidence type="ECO:0000313" key="1">
    <source>
        <dbReference type="EMBL" id="APG04302.1"/>
    </source>
</evidence>
<dbReference type="AlphaFoldDB" id="A0A0G9H8W2"/>
<name>A0A0G9H8W2_9GAMM</name>
<dbReference type="InterPro" id="IPR027783">
    <property type="entry name" value="Bacterial_PH-related"/>
</dbReference>
<dbReference type="PATRIC" id="fig|1440763.5.peg.3127"/>
<proteinExistence type="predicted"/>
<accession>A0A0G9H8W2</accession>
<protein>
    <submittedName>
        <fullName evidence="1">Uncharacterized protein</fullName>
    </submittedName>
</protein>
<sequence>MTTFSTSMSANVRWLGLTTLAILVIALGILLGRDAGRSVGPYLATVLVLILLVTYLVSTREYAIGNGELVVRKVIGSKSFELRGASIGRDALAFQGMTRVFGNGGFFAFDGLFYSRRIGLVRSYARNREHGVLVYLAGGSKLLLSPDDPDAFVTAALAQGAVLAAP</sequence>
<dbReference type="RefSeq" id="WP_046968591.1">
    <property type="nucleotide sequence ID" value="NZ_CP017480.1"/>
</dbReference>
<gene>
    <name evidence="1" type="ORF">BJI69_10610</name>
</gene>
<reference evidence="2" key="1">
    <citation type="submission" date="2016-09" db="EMBL/GenBank/DDBJ databases">
        <authorList>
            <person name="Lysoe E."/>
        </authorList>
    </citation>
    <scope>NUCLEOTIDE SEQUENCE [LARGE SCALE GENOMIC DNA]</scope>
    <source>
        <strain evidence="2">LJ96T</strain>
    </source>
</reference>
<dbReference type="Proteomes" id="UP000182987">
    <property type="component" value="Chromosome"/>
</dbReference>
<dbReference type="EMBL" id="CP017480">
    <property type="protein sequence ID" value="APG04302.1"/>
    <property type="molecule type" value="Genomic_DNA"/>
</dbReference>
<organism evidence="1 2">
    <name type="scientific">Luteibacter rhizovicinus DSM 16549</name>
    <dbReference type="NCBI Taxonomy" id="1440763"/>
    <lineage>
        <taxon>Bacteria</taxon>
        <taxon>Pseudomonadati</taxon>
        <taxon>Pseudomonadota</taxon>
        <taxon>Gammaproteobacteria</taxon>
        <taxon>Lysobacterales</taxon>
        <taxon>Rhodanobacteraceae</taxon>
        <taxon>Luteibacter</taxon>
    </lineage>
</organism>
<dbReference type="KEGG" id="lrz:BJI69_10610"/>